<accession>A0ABY8W724</accession>
<dbReference type="InterPro" id="IPR032710">
    <property type="entry name" value="NTF2-like_dom_sf"/>
</dbReference>
<dbReference type="Proteomes" id="UP001240150">
    <property type="component" value="Chromosome"/>
</dbReference>
<keyword evidence="2" id="KW-1185">Reference proteome</keyword>
<dbReference type="RefSeq" id="WP_284914024.1">
    <property type="nucleotide sequence ID" value="NZ_CP126980.1"/>
</dbReference>
<dbReference type="Gene3D" id="3.10.450.50">
    <property type="match status" value="2"/>
</dbReference>
<dbReference type="SUPFAM" id="SSF54427">
    <property type="entry name" value="NTF2-like"/>
    <property type="match status" value="2"/>
</dbReference>
<name>A0ABY8W724_9ACTN</name>
<organism evidence="1 2">
    <name type="scientific">Actinoplanes oblitus</name>
    <dbReference type="NCBI Taxonomy" id="3040509"/>
    <lineage>
        <taxon>Bacteria</taxon>
        <taxon>Bacillati</taxon>
        <taxon>Actinomycetota</taxon>
        <taxon>Actinomycetes</taxon>
        <taxon>Micromonosporales</taxon>
        <taxon>Micromonosporaceae</taxon>
        <taxon>Actinoplanes</taxon>
    </lineage>
</organism>
<dbReference type="InterPro" id="IPR009959">
    <property type="entry name" value="Cyclase_SnoaL-like"/>
</dbReference>
<protein>
    <submittedName>
        <fullName evidence="1">Ester cyclase</fullName>
    </submittedName>
</protein>
<evidence type="ECO:0000313" key="1">
    <source>
        <dbReference type="EMBL" id="WIM92817.1"/>
    </source>
</evidence>
<dbReference type="Pfam" id="PF07366">
    <property type="entry name" value="SnoaL"/>
    <property type="match status" value="2"/>
</dbReference>
<proteinExistence type="predicted"/>
<gene>
    <name evidence="1" type="ORF">ACTOB_004775</name>
</gene>
<dbReference type="PANTHER" id="PTHR38436:SF1">
    <property type="entry name" value="ESTER CYCLASE"/>
    <property type="match status" value="1"/>
</dbReference>
<reference evidence="1 2" key="1">
    <citation type="submission" date="2023-06" db="EMBL/GenBank/DDBJ databases">
        <authorList>
            <person name="Yushchuk O."/>
            <person name="Binda E."/>
            <person name="Ruckert-Reed C."/>
            <person name="Fedorenko V."/>
            <person name="Kalinowski J."/>
            <person name="Marinelli F."/>
        </authorList>
    </citation>
    <scope>NUCLEOTIDE SEQUENCE [LARGE SCALE GENOMIC DNA]</scope>
    <source>
        <strain evidence="1 2">NRRL 3884</strain>
    </source>
</reference>
<sequence>MTSAEHPNVALYQRFLTAFNSTDYDAITKLVDPGFVDHHPGFQVDDIDSYLAAMREAKATLELTGELIEAVAVDDRVITRCRLTGRHVGAVLGEAPTGRSVSWTTTEIWRISGDRFVERWAQDDLLGLKNQLSADEENVALIRKLNDVVNERRYDDMDELFATSFIDNNPAWSVRDLDELKTIIRDAHEALDFTSHHDLIYPAEGGKVVIHITFTGRHVKPFFDREPTGKQVQWTSVEVYRIEHNKIVERWVQADTTGLMRQLGVPLP</sequence>
<dbReference type="EMBL" id="CP126980">
    <property type="protein sequence ID" value="WIM92817.1"/>
    <property type="molecule type" value="Genomic_DNA"/>
</dbReference>
<evidence type="ECO:0000313" key="2">
    <source>
        <dbReference type="Proteomes" id="UP001240150"/>
    </source>
</evidence>
<dbReference type="PANTHER" id="PTHR38436">
    <property type="entry name" value="POLYKETIDE CYCLASE SNOAL-LIKE DOMAIN"/>
    <property type="match status" value="1"/>
</dbReference>